<dbReference type="InterPro" id="IPR033253">
    <property type="entry name" value="CFAP45"/>
</dbReference>
<comment type="similarity">
    <text evidence="6">Belongs to the CFAP45 family.</text>
</comment>
<keyword evidence="11" id="KW-1185">Reference proteome</keyword>
<keyword evidence="3 8" id="KW-0175">Coiled coil</keyword>
<feature type="coiled-coil region" evidence="8">
    <location>
        <begin position="310"/>
        <end position="346"/>
    </location>
</feature>
<evidence type="ECO:0000256" key="2">
    <source>
        <dbReference type="ARBA" id="ARBA00022846"/>
    </source>
</evidence>
<evidence type="ECO:0000256" key="5">
    <source>
        <dbReference type="ARBA" id="ARBA00023273"/>
    </source>
</evidence>
<dbReference type="Proteomes" id="UP001470230">
    <property type="component" value="Unassembled WGS sequence"/>
</dbReference>
<dbReference type="EMBL" id="JAPFFF010000002">
    <property type="protein sequence ID" value="KAK8897120.1"/>
    <property type="molecule type" value="Genomic_DNA"/>
</dbReference>
<evidence type="ECO:0000256" key="8">
    <source>
        <dbReference type="SAM" id="Coils"/>
    </source>
</evidence>
<evidence type="ECO:0000256" key="7">
    <source>
        <dbReference type="ARBA" id="ARBA00034142"/>
    </source>
</evidence>
<evidence type="ECO:0000313" key="10">
    <source>
        <dbReference type="EMBL" id="KAK8897120.1"/>
    </source>
</evidence>
<evidence type="ECO:0000313" key="11">
    <source>
        <dbReference type="Proteomes" id="UP001470230"/>
    </source>
</evidence>
<evidence type="ECO:0000256" key="6">
    <source>
        <dbReference type="ARBA" id="ARBA00034116"/>
    </source>
</evidence>
<keyword evidence="2 10" id="KW-0282">Flagellum</keyword>
<name>A0ABR2L176_9EUKA</name>
<dbReference type="PANTHER" id="PTHR15504">
    <property type="entry name" value="NASOPHARYNGEAL EPITHELIUM SPECIFIC PROTEIN 1"/>
    <property type="match status" value="1"/>
</dbReference>
<feature type="coiled-coil region" evidence="8">
    <location>
        <begin position="387"/>
        <end position="439"/>
    </location>
</feature>
<dbReference type="Pfam" id="PF13868">
    <property type="entry name" value="TPH"/>
    <property type="match status" value="1"/>
</dbReference>
<reference evidence="10 11" key="1">
    <citation type="submission" date="2024-04" db="EMBL/GenBank/DDBJ databases">
        <title>Tritrichomonas musculus Genome.</title>
        <authorList>
            <person name="Alves-Ferreira E."/>
            <person name="Grigg M."/>
            <person name="Lorenzi H."/>
            <person name="Galac M."/>
        </authorList>
    </citation>
    <scope>NUCLEOTIDE SEQUENCE [LARGE SCALE GENOMIC DNA]</scope>
    <source>
        <strain evidence="10 11">EAF2021</strain>
    </source>
</reference>
<comment type="caution">
    <text evidence="10">The sequence shown here is derived from an EMBL/GenBank/DDBJ whole genome shotgun (WGS) entry which is preliminary data.</text>
</comment>
<feature type="domain" description="Trichohyalin-plectin-homology" evidence="9">
    <location>
        <begin position="104"/>
        <end position="451"/>
    </location>
</feature>
<evidence type="ECO:0000259" key="9">
    <source>
        <dbReference type="Pfam" id="PF13868"/>
    </source>
</evidence>
<accession>A0ABR2L176</accession>
<proteinExistence type="inferred from homology"/>
<sequence length="465" mass="57187">MRGAYHKSGFRVNVTDVGMDSAIVGPSELRRIKKESVHLTPIERKKKVEQDDLIRRKNRDDIENKRQAVYNAEIEKNERKQAKKTMKNMEKRRQVMENTMAEKNEELDEVKTMNSNMMEARVLAIRDLQLEYKKEQMKREKEEDDRLNRMLEEGRQRAVKIYREREEMLQNQRKKGKKMLEAQIQEKEQQKRIDSARREEEKKLMQEANKRALEESQQVEIQRKKRQQEFMEDCVRANEASRRRKHQERQRELDEDRMMVEYQKEQSRKQEEYEQKVRKQKALKEKEIDMIRKQQQREIDERAAYDELMARRIQNEKERKDRERELEETKKRINDKKMLAEEYEKMRKFQTQRAIEMAKIEKKQWESDMAVIRAARAKEKAERQRRLENDEKYRNELREVIDNREEQKRMKVLYDLDEQKTIQEEKDDYMAKLERIRQMKIDQLRREGVPEKYIQPLMNQKIVIK</sequence>
<comment type="subcellular location">
    <subcellularLocation>
        <location evidence="1">Cell projection</location>
        <location evidence="1">Cilium</location>
        <location evidence="1">Flagellum</location>
    </subcellularLocation>
</comment>
<evidence type="ECO:0000256" key="3">
    <source>
        <dbReference type="ARBA" id="ARBA00023054"/>
    </source>
</evidence>
<feature type="coiled-coil region" evidence="8">
    <location>
        <begin position="72"/>
        <end position="279"/>
    </location>
</feature>
<protein>
    <recommendedName>
        <fullName evidence="7">Cilia- and flagella-associated protein 45</fullName>
    </recommendedName>
</protein>
<dbReference type="PANTHER" id="PTHR15504:SF0">
    <property type="entry name" value="CILIA- AND FLAGELLA-ASSOCIATED PROTEIN 45"/>
    <property type="match status" value="1"/>
</dbReference>
<gene>
    <name evidence="10" type="ORF">M9Y10_015054</name>
</gene>
<evidence type="ECO:0000256" key="1">
    <source>
        <dbReference type="ARBA" id="ARBA00004230"/>
    </source>
</evidence>
<evidence type="ECO:0000256" key="4">
    <source>
        <dbReference type="ARBA" id="ARBA00023069"/>
    </source>
</evidence>
<keyword evidence="5" id="KW-0966">Cell projection</keyword>
<keyword evidence="4" id="KW-0969">Cilium</keyword>
<organism evidence="10 11">
    <name type="scientific">Tritrichomonas musculus</name>
    <dbReference type="NCBI Taxonomy" id="1915356"/>
    <lineage>
        <taxon>Eukaryota</taxon>
        <taxon>Metamonada</taxon>
        <taxon>Parabasalia</taxon>
        <taxon>Tritrichomonadida</taxon>
        <taxon>Tritrichomonadidae</taxon>
        <taxon>Tritrichomonas</taxon>
    </lineage>
</organism>
<dbReference type="InterPro" id="IPR043597">
    <property type="entry name" value="TPH_dom"/>
</dbReference>